<dbReference type="PROSITE" id="PS51819">
    <property type="entry name" value="VOC"/>
    <property type="match status" value="1"/>
</dbReference>
<proteinExistence type="predicted"/>
<dbReference type="EMBL" id="BKAJ01000036">
    <property type="protein sequence ID" value="GEP55279.1"/>
    <property type="molecule type" value="Genomic_DNA"/>
</dbReference>
<sequence>MTAQTKGRIRHVALSVKDPWETAEFYKQAVGLQEVMEIDGALAEGVFLTDGVVNLAILHFKSDEASQGTGVDFVGIHHIGFWVDDVVEQGKIARNVGATWIMGDPDNPDGYEVKHTDLNGIIFDIAAHGWAGSQKEPGSADNVANLNPQRRLAKFDERRNRAYAKYAAMRGKRVPQAAE</sequence>
<dbReference type="AlphaFoldDB" id="A0A512N8H1"/>
<reference evidence="2 3" key="1">
    <citation type="submission" date="2019-07" db="EMBL/GenBank/DDBJ databases">
        <title>Whole genome shotgun sequence of Reyranella soli NBRC 108950.</title>
        <authorList>
            <person name="Hosoyama A."/>
            <person name="Uohara A."/>
            <person name="Ohji S."/>
            <person name="Ichikawa N."/>
        </authorList>
    </citation>
    <scope>NUCLEOTIDE SEQUENCE [LARGE SCALE GENOMIC DNA]</scope>
    <source>
        <strain evidence="2 3">NBRC 108950</strain>
    </source>
</reference>
<comment type="caution">
    <text evidence="2">The sequence shown here is derived from an EMBL/GenBank/DDBJ whole genome shotgun (WGS) entry which is preliminary data.</text>
</comment>
<dbReference type="CDD" id="cd06587">
    <property type="entry name" value="VOC"/>
    <property type="match status" value="1"/>
</dbReference>
<evidence type="ECO:0000259" key="1">
    <source>
        <dbReference type="PROSITE" id="PS51819"/>
    </source>
</evidence>
<dbReference type="SUPFAM" id="SSF54593">
    <property type="entry name" value="Glyoxalase/Bleomycin resistance protein/Dihydroxybiphenyl dioxygenase"/>
    <property type="match status" value="1"/>
</dbReference>
<evidence type="ECO:0000313" key="2">
    <source>
        <dbReference type="EMBL" id="GEP55279.1"/>
    </source>
</evidence>
<dbReference type="Pfam" id="PF00903">
    <property type="entry name" value="Glyoxalase"/>
    <property type="match status" value="1"/>
</dbReference>
<name>A0A512N8H1_9HYPH</name>
<dbReference type="RefSeq" id="WP_170303005.1">
    <property type="nucleotide sequence ID" value="NZ_BKAJ01000036.1"/>
</dbReference>
<dbReference type="Gene3D" id="3.10.180.10">
    <property type="entry name" value="2,3-Dihydroxybiphenyl 1,2-Dioxygenase, domain 1"/>
    <property type="match status" value="1"/>
</dbReference>
<protein>
    <recommendedName>
        <fullName evidence="1">VOC domain-containing protein</fullName>
    </recommendedName>
</protein>
<keyword evidence="3" id="KW-1185">Reference proteome</keyword>
<evidence type="ECO:0000313" key="3">
    <source>
        <dbReference type="Proteomes" id="UP000321058"/>
    </source>
</evidence>
<gene>
    <name evidence="2" type="ORF">RSO01_24450</name>
</gene>
<accession>A0A512N8H1</accession>
<dbReference type="InterPro" id="IPR004360">
    <property type="entry name" value="Glyas_Fos-R_dOase_dom"/>
</dbReference>
<organism evidence="2 3">
    <name type="scientific">Reyranella soli</name>
    <dbReference type="NCBI Taxonomy" id="1230389"/>
    <lineage>
        <taxon>Bacteria</taxon>
        <taxon>Pseudomonadati</taxon>
        <taxon>Pseudomonadota</taxon>
        <taxon>Alphaproteobacteria</taxon>
        <taxon>Hyphomicrobiales</taxon>
        <taxon>Reyranellaceae</taxon>
        <taxon>Reyranella</taxon>
    </lineage>
</organism>
<dbReference type="InterPro" id="IPR037523">
    <property type="entry name" value="VOC_core"/>
</dbReference>
<dbReference type="Proteomes" id="UP000321058">
    <property type="component" value="Unassembled WGS sequence"/>
</dbReference>
<feature type="domain" description="VOC" evidence="1">
    <location>
        <begin position="8"/>
        <end position="128"/>
    </location>
</feature>
<dbReference type="InterPro" id="IPR029068">
    <property type="entry name" value="Glyas_Bleomycin-R_OHBP_Dase"/>
</dbReference>